<evidence type="ECO:0000313" key="2">
    <source>
        <dbReference type="Proteomes" id="UP000254107"/>
    </source>
</evidence>
<sequence length="36" mass="4262">MMTYWQVLFFLSYLCDKELAKDVSQADISISKLSMR</sequence>
<dbReference type="EMBL" id="UGQC01000001">
    <property type="protein sequence ID" value="STZ01021.1"/>
    <property type="molecule type" value="Genomic_DNA"/>
</dbReference>
<gene>
    <name evidence="1" type="ORF">NCTC7911_02435</name>
</gene>
<accession>A0A378QJZ0</accession>
<organism evidence="1 2">
    <name type="scientific">Moraxella lacunata</name>
    <dbReference type="NCBI Taxonomy" id="477"/>
    <lineage>
        <taxon>Bacteria</taxon>
        <taxon>Pseudomonadati</taxon>
        <taxon>Pseudomonadota</taxon>
        <taxon>Gammaproteobacteria</taxon>
        <taxon>Moraxellales</taxon>
        <taxon>Moraxellaceae</taxon>
        <taxon>Moraxella</taxon>
    </lineage>
</organism>
<protein>
    <submittedName>
        <fullName evidence="1">Uncharacterized protein</fullName>
    </submittedName>
</protein>
<dbReference type="AlphaFoldDB" id="A0A378QJZ0"/>
<name>A0A378QJZ0_MORLA</name>
<dbReference type="Proteomes" id="UP000254107">
    <property type="component" value="Unassembled WGS sequence"/>
</dbReference>
<keyword evidence="2" id="KW-1185">Reference proteome</keyword>
<proteinExistence type="predicted"/>
<evidence type="ECO:0000313" key="1">
    <source>
        <dbReference type="EMBL" id="STZ01021.1"/>
    </source>
</evidence>
<reference evidence="1 2" key="1">
    <citation type="submission" date="2018-06" db="EMBL/GenBank/DDBJ databases">
        <authorList>
            <consortium name="Pathogen Informatics"/>
            <person name="Doyle S."/>
        </authorList>
    </citation>
    <scope>NUCLEOTIDE SEQUENCE [LARGE SCALE GENOMIC DNA]</scope>
    <source>
        <strain evidence="1 2">NCTC7911</strain>
    </source>
</reference>